<dbReference type="Proteomes" id="UP000694700">
    <property type="component" value="Unplaced"/>
</dbReference>
<evidence type="ECO:0000256" key="1">
    <source>
        <dbReference type="SAM" id="MobiDB-lite"/>
    </source>
</evidence>
<organism evidence="2 3">
    <name type="scientific">Cyprinus carpio</name>
    <name type="common">Common carp</name>
    <dbReference type="NCBI Taxonomy" id="7962"/>
    <lineage>
        <taxon>Eukaryota</taxon>
        <taxon>Metazoa</taxon>
        <taxon>Chordata</taxon>
        <taxon>Craniata</taxon>
        <taxon>Vertebrata</taxon>
        <taxon>Euteleostomi</taxon>
        <taxon>Actinopterygii</taxon>
        <taxon>Neopterygii</taxon>
        <taxon>Teleostei</taxon>
        <taxon>Ostariophysi</taxon>
        <taxon>Cypriniformes</taxon>
        <taxon>Cyprinidae</taxon>
        <taxon>Cyprininae</taxon>
        <taxon>Cyprinus</taxon>
    </lineage>
</organism>
<dbReference type="AlphaFoldDB" id="A0A8C1WBQ8"/>
<feature type="region of interest" description="Disordered" evidence="1">
    <location>
        <begin position="94"/>
        <end position="115"/>
    </location>
</feature>
<evidence type="ECO:0000313" key="2">
    <source>
        <dbReference type="Ensembl" id="ENSCCRP00015062595.1"/>
    </source>
</evidence>
<accession>A0A8C1WBQ8</accession>
<dbReference type="Ensembl" id="ENSCCRT00015064649.1">
    <property type="protein sequence ID" value="ENSCCRP00015062595.1"/>
    <property type="gene ID" value="ENSCCRG00015025578.1"/>
</dbReference>
<evidence type="ECO:0000313" key="3">
    <source>
        <dbReference type="Proteomes" id="UP000694700"/>
    </source>
</evidence>
<feature type="compositionally biased region" description="Polar residues" evidence="1">
    <location>
        <begin position="97"/>
        <end position="115"/>
    </location>
</feature>
<sequence length="115" mass="12985">MREEDKCGQIKEAHLAEAFVILTAQFFSVLRTTVFRIMIACIEHGKASLMKNNTTQNYCSKVTTNLNIYLACPNSTKSDQRELHKANIHERAKTAKTLITDTNRPRLTSTSALAR</sequence>
<proteinExistence type="predicted"/>
<reference evidence="2" key="1">
    <citation type="submission" date="2025-08" db="UniProtKB">
        <authorList>
            <consortium name="Ensembl"/>
        </authorList>
    </citation>
    <scope>IDENTIFICATION</scope>
</reference>
<protein>
    <submittedName>
        <fullName evidence="2">Uncharacterized protein</fullName>
    </submittedName>
</protein>
<name>A0A8C1WBQ8_CYPCA</name>